<evidence type="ECO:0000256" key="1">
    <source>
        <dbReference type="ARBA" id="ARBA00023122"/>
    </source>
</evidence>
<dbReference type="RefSeq" id="WP_188753310.1">
    <property type="nucleotide sequence ID" value="NZ_BMIK01000021.1"/>
</dbReference>
<evidence type="ECO:0000259" key="3">
    <source>
        <dbReference type="PROSITE" id="PS51371"/>
    </source>
</evidence>
<dbReference type="CDD" id="cd02205">
    <property type="entry name" value="CBS_pair_SF"/>
    <property type="match status" value="1"/>
</dbReference>
<dbReference type="PROSITE" id="PS51371">
    <property type="entry name" value="CBS"/>
    <property type="match status" value="2"/>
</dbReference>
<sequence length="137" mass="15414">MEKNIPIAAIVLKSKVTVNPQDRISAVYRLMKKFQLKHIPVIDVDKIVGIISRKDILHLGFGYEYDGREDVEIGMFDMLQADQVMVKNPTLISLDSSVLEVAELIAKADMHALPVIDEDKNVVGTIDINDILLFLLR</sequence>
<keyword evidence="1 2" id="KW-0129">CBS domain</keyword>
<dbReference type="Proteomes" id="UP000597338">
    <property type="component" value="Unassembled WGS sequence"/>
</dbReference>
<feature type="domain" description="CBS" evidence="3">
    <location>
        <begin position="11"/>
        <end position="67"/>
    </location>
</feature>
<keyword evidence="5" id="KW-1185">Reference proteome</keyword>
<dbReference type="InterPro" id="IPR051257">
    <property type="entry name" value="Diverse_CBS-Domain"/>
</dbReference>
<feature type="domain" description="CBS" evidence="3">
    <location>
        <begin position="85"/>
        <end position="137"/>
    </location>
</feature>
<dbReference type="PANTHER" id="PTHR43080">
    <property type="entry name" value="CBS DOMAIN-CONTAINING PROTEIN CBSX3, MITOCHONDRIAL"/>
    <property type="match status" value="1"/>
</dbReference>
<name>A0ABQ1MQ02_9SPHI</name>
<dbReference type="InterPro" id="IPR000644">
    <property type="entry name" value="CBS_dom"/>
</dbReference>
<reference evidence="5" key="1">
    <citation type="journal article" date="2019" name="Int. J. Syst. Evol. Microbiol.">
        <title>The Global Catalogue of Microorganisms (GCM) 10K type strain sequencing project: providing services to taxonomists for standard genome sequencing and annotation.</title>
        <authorList>
            <consortium name="The Broad Institute Genomics Platform"/>
            <consortium name="The Broad Institute Genome Sequencing Center for Infectious Disease"/>
            <person name="Wu L."/>
            <person name="Ma J."/>
        </authorList>
    </citation>
    <scope>NUCLEOTIDE SEQUENCE [LARGE SCALE GENOMIC DNA]</scope>
    <source>
        <strain evidence="5">CGMCC 1.15342</strain>
    </source>
</reference>
<proteinExistence type="predicted"/>
<protein>
    <recommendedName>
        <fullName evidence="3">CBS domain-containing protein</fullName>
    </recommendedName>
</protein>
<organism evidence="4 5">
    <name type="scientific">Parapedobacter defluvii</name>
    <dbReference type="NCBI Taxonomy" id="2045106"/>
    <lineage>
        <taxon>Bacteria</taxon>
        <taxon>Pseudomonadati</taxon>
        <taxon>Bacteroidota</taxon>
        <taxon>Sphingobacteriia</taxon>
        <taxon>Sphingobacteriales</taxon>
        <taxon>Sphingobacteriaceae</taxon>
        <taxon>Parapedobacter</taxon>
    </lineage>
</organism>
<evidence type="ECO:0000313" key="4">
    <source>
        <dbReference type="EMBL" id="GGC44273.1"/>
    </source>
</evidence>
<dbReference type="SMART" id="SM00116">
    <property type="entry name" value="CBS"/>
    <property type="match status" value="2"/>
</dbReference>
<evidence type="ECO:0000313" key="5">
    <source>
        <dbReference type="Proteomes" id="UP000597338"/>
    </source>
</evidence>
<dbReference type="Gene3D" id="3.10.580.10">
    <property type="entry name" value="CBS-domain"/>
    <property type="match status" value="1"/>
</dbReference>
<dbReference type="EMBL" id="BMIK01000021">
    <property type="protein sequence ID" value="GGC44273.1"/>
    <property type="molecule type" value="Genomic_DNA"/>
</dbReference>
<dbReference type="SUPFAM" id="SSF54631">
    <property type="entry name" value="CBS-domain pair"/>
    <property type="match status" value="1"/>
</dbReference>
<evidence type="ECO:0000256" key="2">
    <source>
        <dbReference type="PROSITE-ProRule" id="PRU00703"/>
    </source>
</evidence>
<gene>
    <name evidence="4" type="ORF">GCM10011386_40760</name>
</gene>
<comment type="caution">
    <text evidence="4">The sequence shown here is derived from an EMBL/GenBank/DDBJ whole genome shotgun (WGS) entry which is preliminary data.</text>
</comment>
<dbReference type="InterPro" id="IPR046342">
    <property type="entry name" value="CBS_dom_sf"/>
</dbReference>
<dbReference type="Pfam" id="PF00571">
    <property type="entry name" value="CBS"/>
    <property type="match status" value="2"/>
</dbReference>
<accession>A0ABQ1MQ02</accession>
<dbReference type="PANTHER" id="PTHR43080:SF2">
    <property type="entry name" value="CBS DOMAIN-CONTAINING PROTEIN"/>
    <property type="match status" value="1"/>
</dbReference>